<evidence type="ECO:0000256" key="13">
    <source>
        <dbReference type="SAM" id="SignalP"/>
    </source>
</evidence>
<evidence type="ECO:0000259" key="15">
    <source>
        <dbReference type="Pfam" id="PF07715"/>
    </source>
</evidence>
<dbReference type="EMBL" id="UGSB01000001">
    <property type="protein sequence ID" value="SUA57717.1"/>
    <property type="molecule type" value="Genomic_DNA"/>
</dbReference>
<dbReference type="AlphaFoldDB" id="A0A378XJ25"/>
<keyword evidence="7" id="KW-0406">Ion transport</keyword>
<protein>
    <submittedName>
        <fullName evidence="17">Ferric hydroxamate uptake</fullName>
    </submittedName>
    <submittedName>
        <fullName evidence="16">TonB-dependent receptor</fullName>
    </submittedName>
</protein>
<feature type="signal peptide" evidence="13">
    <location>
        <begin position="1"/>
        <end position="22"/>
    </location>
</feature>
<evidence type="ECO:0000256" key="7">
    <source>
        <dbReference type="ARBA" id="ARBA00023065"/>
    </source>
</evidence>
<keyword evidence="4" id="KW-0410">Iron transport</keyword>
<organism evidence="17 18">
    <name type="scientific">Oligella ureolytica</name>
    <dbReference type="NCBI Taxonomy" id="90244"/>
    <lineage>
        <taxon>Bacteria</taxon>
        <taxon>Pseudomonadati</taxon>
        <taxon>Pseudomonadota</taxon>
        <taxon>Betaproteobacteria</taxon>
        <taxon>Burkholderiales</taxon>
        <taxon>Alcaligenaceae</taxon>
        <taxon>Oligella</taxon>
    </lineage>
</organism>
<dbReference type="InterPro" id="IPR000531">
    <property type="entry name" value="Beta-barrel_TonB"/>
</dbReference>
<evidence type="ECO:0000313" key="16">
    <source>
        <dbReference type="EMBL" id="QPT39837.1"/>
    </source>
</evidence>
<dbReference type="InterPro" id="IPR036942">
    <property type="entry name" value="Beta-barrel_TonB_sf"/>
</dbReference>
<comment type="subcellular location">
    <subcellularLocation>
        <location evidence="1 11">Cell outer membrane</location>
        <topology evidence="1 11">Multi-pass membrane protein</topology>
    </subcellularLocation>
</comment>
<evidence type="ECO:0000256" key="4">
    <source>
        <dbReference type="ARBA" id="ARBA00022496"/>
    </source>
</evidence>
<feature type="chain" id="PRO_5016598116" evidence="13">
    <location>
        <begin position="23"/>
        <end position="733"/>
    </location>
</feature>
<dbReference type="OrthoDB" id="8538693at2"/>
<evidence type="ECO:0000256" key="9">
    <source>
        <dbReference type="ARBA" id="ARBA00023136"/>
    </source>
</evidence>
<accession>A0A378XJ25</accession>
<keyword evidence="10 11" id="KW-0998">Cell outer membrane</keyword>
<keyword evidence="2 11" id="KW-0813">Transport</keyword>
<dbReference type="Pfam" id="PF00593">
    <property type="entry name" value="TonB_dep_Rec_b-barrel"/>
    <property type="match status" value="1"/>
</dbReference>
<dbReference type="Pfam" id="PF07715">
    <property type="entry name" value="Plug"/>
    <property type="match status" value="1"/>
</dbReference>
<feature type="domain" description="TonB-dependent receptor plug" evidence="15">
    <location>
        <begin position="50"/>
        <end position="155"/>
    </location>
</feature>
<evidence type="ECO:0000256" key="12">
    <source>
        <dbReference type="RuleBase" id="RU003357"/>
    </source>
</evidence>
<dbReference type="GO" id="GO:0009279">
    <property type="term" value="C:cell outer membrane"/>
    <property type="evidence" value="ECO:0007669"/>
    <property type="project" value="UniProtKB-SubCell"/>
</dbReference>
<evidence type="ECO:0000256" key="8">
    <source>
        <dbReference type="ARBA" id="ARBA00023077"/>
    </source>
</evidence>
<dbReference type="InterPro" id="IPR039426">
    <property type="entry name" value="TonB-dep_rcpt-like"/>
</dbReference>
<evidence type="ECO:0000313" key="17">
    <source>
        <dbReference type="EMBL" id="SUA57717.1"/>
    </source>
</evidence>
<dbReference type="SUPFAM" id="SSF56935">
    <property type="entry name" value="Porins"/>
    <property type="match status" value="1"/>
</dbReference>
<keyword evidence="8 12" id="KW-0798">TonB box</keyword>
<keyword evidence="6" id="KW-0408">Iron</keyword>
<dbReference type="Gene3D" id="2.40.170.20">
    <property type="entry name" value="TonB-dependent receptor, beta-barrel domain"/>
    <property type="match status" value="1"/>
</dbReference>
<dbReference type="PANTHER" id="PTHR32552:SF81">
    <property type="entry name" value="TONB-DEPENDENT OUTER MEMBRANE RECEPTOR"/>
    <property type="match status" value="1"/>
</dbReference>
<reference evidence="17 18" key="1">
    <citation type="submission" date="2018-06" db="EMBL/GenBank/DDBJ databases">
        <authorList>
            <consortium name="Pathogen Informatics"/>
            <person name="Doyle S."/>
        </authorList>
    </citation>
    <scope>NUCLEOTIDE SEQUENCE [LARGE SCALE GENOMIC DNA]</scope>
    <source>
        <strain evidence="17 18">NCTC11997</strain>
    </source>
</reference>
<dbReference type="PROSITE" id="PS52016">
    <property type="entry name" value="TONB_DEPENDENT_REC_3"/>
    <property type="match status" value="1"/>
</dbReference>
<evidence type="ECO:0000256" key="5">
    <source>
        <dbReference type="ARBA" id="ARBA00022692"/>
    </source>
</evidence>
<evidence type="ECO:0000256" key="6">
    <source>
        <dbReference type="ARBA" id="ARBA00023004"/>
    </source>
</evidence>
<proteinExistence type="inferred from homology"/>
<keyword evidence="9 11" id="KW-0472">Membrane</keyword>
<reference evidence="16 19" key="2">
    <citation type="submission" date="2020-12" db="EMBL/GenBank/DDBJ databases">
        <title>FDA dAtabase for Regulatory Grade micrObial Sequences (FDA-ARGOS): Supporting development and validation of Infectious Disease Dx tests.</title>
        <authorList>
            <person name="Sproer C."/>
            <person name="Gronow S."/>
            <person name="Severitt S."/>
            <person name="Schroder I."/>
            <person name="Tallon L."/>
            <person name="Sadzewicz L."/>
            <person name="Zhao X."/>
            <person name="Boylan J."/>
            <person name="Ott S."/>
            <person name="Bowen H."/>
            <person name="Vavikolanu K."/>
            <person name="Mehta A."/>
            <person name="Aluvathingal J."/>
            <person name="Nadendla S."/>
            <person name="Lowell S."/>
            <person name="Myers T."/>
            <person name="Yan Y."/>
            <person name="Sichtig H."/>
        </authorList>
    </citation>
    <scope>NUCLEOTIDE SEQUENCE [LARGE SCALE GENOMIC DNA]</scope>
    <source>
        <strain evidence="16 19">FDAARGOS_872</strain>
    </source>
</reference>
<evidence type="ECO:0000313" key="18">
    <source>
        <dbReference type="Proteomes" id="UP000254603"/>
    </source>
</evidence>
<keyword evidence="3 11" id="KW-1134">Transmembrane beta strand</keyword>
<dbReference type="STRING" id="1122619.GCA_000373745_01523"/>
<keyword evidence="5 11" id="KW-0812">Transmembrane</keyword>
<keyword evidence="16" id="KW-0675">Receptor</keyword>
<evidence type="ECO:0000256" key="11">
    <source>
        <dbReference type="PROSITE-ProRule" id="PRU01360"/>
    </source>
</evidence>
<comment type="similarity">
    <text evidence="11 12">Belongs to the TonB-dependent receptor family.</text>
</comment>
<dbReference type="Proteomes" id="UP000594903">
    <property type="component" value="Chromosome"/>
</dbReference>
<evidence type="ECO:0000259" key="14">
    <source>
        <dbReference type="Pfam" id="PF00593"/>
    </source>
</evidence>
<evidence type="ECO:0000313" key="19">
    <source>
        <dbReference type="Proteomes" id="UP000594903"/>
    </source>
</evidence>
<dbReference type="InterPro" id="IPR012910">
    <property type="entry name" value="Plug_dom"/>
</dbReference>
<feature type="domain" description="TonB-dependent receptor-like beta-barrel" evidence="14">
    <location>
        <begin position="222"/>
        <end position="701"/>
    </location>
</feature>
<dbReference type="Proteomes" id="UP000254603">
    <property type="component" value="Unassembled WGS sequence"/>
</dbReference>
<evidence type="ECO:0000256" key="10">
    <source>
        <dbReference type="ARBA" id="ARBA00023237"/>
    </source>
</evidence>
<evidence type="ECO:0000256" key="2">
    <source>
        <dbReference type="ARBA" id="ARBA00022448"/>
    </source>
</evidence>
<name>A0A378XJ25_9BURK</name>
<dbReference type="RefSeq" id="WP_018574709.1">
    <property type="nucleotide sequence ID" value="NZ_CP065725.1"/>
</dbReference>
<evidence type="ECO:0000256" key="1">
    <source>
        <dbReference type="ARBA" id="ARBA00004571"/>
    </source>
</evidence>
<keyword evidence="13" id="KW-0732">Signal</keyword>
<sequence length="733" mass="81674">MKYKRIVYALLGAFIYSSVTLAQDVEDSESEVFELDSFIVYSRGIEESRLDTPFAIDVIGSEVIERRGMNNVLQALSIVPSLNIHDGNNASTTAIWIRGVGSLTNTSMDDNSVDVVIDGVSNGKTGLTRPLLDVERVEIAKGPQGTLFGSKSEAGNVIVKTYDPHNEFEGRVGVKTGNLGLWGLYSMLNVPLSDQWSFRIAGQVERFEDYVRDSDTSRPLNDKTNDAVQAKLRWNDNDRNDAVLTVYYDKRKNFLPLILSEPFSYHTKTGGLNHSAYRENSGVSLRYTHDFDFGRLESTTAYHYHEANVNRPLRPLDMLGVFYDALNAAPALRPLLDSYYQDGVNNRQNIDEKVNQFTQEFKLSGETEGGLKWVTGAFFEKRKRDFTYDAVRGVYMNTPMGPFPVGNDSFNAVIERDIDYQTEAVFGELTIPLTDSLNFIVGGRYSHEELDYQGTWQSNPDIPTPSYTEKHKISENFVSGRVGFNFKMTPEWRLYVLQSWGNKFGGFADYGTNIAYGTDDQPYASAKISTQEIGSKYLSSDGRFGFDVALFNNKVKDDHVTVSVYPTYLTGTGNADTRTRGVELGISAQLTDQVAIKADGTYLDTEVTRVPGLSTTITSVGNRLPQAAKFSGNIALTYISNPIPLGFLGQSRVHGDVALRYVGSRYAQPDNVQKLGSYAVVDASVGLQSKHHDVLLWVKNLTDREYHAFGIMPGYAGYPAADRTFGVNYSFKF</sequence>
<dbReference type="GO" id="GO:0006826">
    <property type="term" value="P:iron ion transport"/>
    <property type="evidence" value="ECO:0007669"/>
    <property type="project" value="UniProtKB-KW"/>
</dbReference>
<dbReference type="EMBL" id="CP065725">
    <property type="protein sequence ID" value="QPT39837.1"/>
    <property type="molecule type" value="Genomic_DNA"/>
</dbReference>
<dbReference type="CDD" id="cd01347">
    <property type="entry name" value="ligand_gated_channel"/>
    <property type="match status" value="1"/>
</dbReference>
<dbReference type="PANTHER" id="PTHR32552">
    <property type="entry name" value="FERRICHROME IRON RECEPTOR-RELATED"/>
    <property type="match status" value="1"/>
</dbReference>
<keyword evidence="19" id="KW-1185">Reference proteome</keyword>
<gene>
    <name evidence="17" type="primary">fhuA</name>
    <name evidence="16" type="ORF">I6G29_12065</name>
    <name evidence="17" type="ORF">NCTC11997_02487</name>
</gene>
<evidence type="ECO:0000256" key="3">
    <source>
        <dbReference type="ARBA" id="ARBA00022452"/>
    </source>
</evidence>